<proteinExistence type="predicted"/>
<dbReference type="RefSeq" id="WP_344703205.1">
    <property type="nucleotide sequence ID" value="NZ_BAABCK010000051.1"/>
</dbReference>
<dbReference type="EMBL" id="BAABCK010000051">
    <property type="protein sequence ID" value="GAA3727638.1"/>
    <property type="molecule type" value="Genomic_DNA"/>
</dbReference>
<evidence type="ECO:0000313" key="1">
    <source>
        <dbReference type="EMBL" id="GAA3727638.1"/>
    </source>
</evidence>
<reference evidence="2" key="1">
    <citation type="journal article" date="2019" name="Int. J. Syst. Evol. Microbiol.">
        <title>The Global Catalogue of Microorganisms (GCM) 10K type strain sequencing project: providing services to taxonomists for standard genome sequencing and annotation.</title>
        <authorList>
            <consortium name="The Broad Institute Genomics Platform"/>
            <consortium name="The Broad Institute Genome Sequencing Center for Infectious Disease"/>
            <person name="Wu L."/>
            <person name="Ma J."/>
        </authorList>
    </citation>
    <scope>NUCLEOTIDE SEQUENCE [LARGE SCALE GENOMIC DNA]</scope>
    <source>
        <strain evidence="2">JCM 16981</strain>
    </source>
</reference>
<evidence type="ECO:0008006" key="3">
    <source>
        <dbReference type="Google" id="ProtNLM"/>
    </source>
</evidence>
<comment type="caution">
    <text evidence="1">The sequence shown here is derived from an EMBL/GenBank/DDBJ whole genome shotgun (WGS) entry which is preliminary data.</text>
</comment>
<organism evidence="1 2">
    <name type="scientific">Salinicoccus jeotgali</name>
    <dbReference type="NCBI Taxonomy" id="381634"/>
    <lineage>
        <taxon>Bacteria</taxon>
        <taxon>Bacillati</taxon>
        <taxon>Bacillota</taxon>
        <taxon>Bacilli</taxon>
        <taxon>Bacillales</taxon>
        <taxon>Staphylococcaceae</taxon>
        <taxon>Salinicoccus</taxon>
    </lineage>
</organism>
<gene>
    <name evidence="1" type="ORF">GCM10022378_15740</name>
</gene>
<name>A0ABP7EY76_9STAP</name>
<accession>A0ABP7EY76</accession>
<sequence length="401" mass="46953">MRQDQIEMESISHLKLKLGRISSLKVNLFENDKTPFYDGEIGIYNVQYNEQLNKKKIVSEVRVQIKGTTDKKVLKNAKDTVSVTDLNGFSRLQGGGCFYFIVCISDDGLEKIYYYDFQPFELKRILEEKGQQGTITIDLKEFPSEHEDIVNLLKTFAINLDYQSRDVLNANVTNLPTDKITIKYHGRRKDYEKYMNSGAVVYVSTQENISVPVGQIVPNSIMYLSELKLQLDNGKQLIGVSSRDDLNNITFTIDNTLKIRYDKDKIHFNFKLDNTFTIEEIISCVNNLENIFKNGFYIGENFEKHIKINKYFSHETLKEFKDLYDFRDELIKILELLKKLQVNKKIKYHELSDEDKIKLHNLLDEFETTRPNGKLIKFDFEGNYYYFFVCQNKLDSSFSPM</sequence>
<keyword evidence="2" id="KW-1185">Reference proteome</keyword>
<dbReference type="Proteomes" id="UP001500920">
    <property type="component" value="Unassembled WGS sequence"/>
</dbReference>
<evidence type="ECO:0000313" key="2">
    <source>
        <dbReference type="Proteomes" id="UP001500920"/>
    </source>
</evidence>
<protein>
    <recommendedName>
        <fullName evidence="3">DUF4365 domain-containing protein</fullName>
    </recommendedName>
</protein>